<keyword evidence="6 7" id="KW-0460">Magnesium</keyword>
<dbReference type="SUPFAM" id="SSF52210">
    <property type="entry name" value="Succinyl-CoA synthetase domains"/>
    <property type="match status" value="1"/>
</dbReference>
<evidence type="ECO:0000256" key="3">
    <source>
        <dbReference type="ARBA" id="ARBA00022598"/>
    </source>
</evidence>
<evidence type="ECO:0000256" key="5">
    <source>
        <dbReference type="ARBA" id="ARBA00022741"/>
    </source>
</evidence>
<keyword evidence="5 7" id="KW-0547">Nucleotide-binding</keyword>
<name>A0A6M6BIT6_9BACT</name>
<feature type="binding site" evidence="7">
    <location>
        <position position="106"/>
    </location>
    <ligand>
        <name>ATP</name>
        <dbReference type="ChEBI" id="CHEBI:30616"/>
    </ligand>
</feature>
<comment type="catalytic activity">
    <reaction evidence="7">
        <text>succinate + ATP + CoA = succinyl-CoA + ADP + phosphate</text>
        <dbReference type="Rhea" id="RHEA:17661"/>
        <dbReference type="ChEBI" id="CHEBI:30031"/>
        <dbReference type="ChEBI" id="CHEBI:30616"/>
        <dbReference type="ChEBI" id="CHEBI:43474"/>
        <dbReference type="ChEBI" id="CHEBI:57287"/>
        <dbReference type="ChEBI" id="CHEBI:57292"/>
        <dbReference type="ChEBI" id="CHEBI:456216"/>
        <dbReference type="EC" id="6.2.1.5"/>
    </reaction>
</comment>
<evidence type="ECO:0000256" key="8">
    <source>
        <dbReference type="PROSITE-ProRule" id="PRU00409"/>
    </source>
</evidence>
<dbReference type="GO" id="GO:0005829">
    <property type="term" value="C:cytosol"/>
    <property type="evidence" value="ECO:0007669"/>
    <property type="project" value="TreeGrafter"/>
</dbReference>
<dbReference type="Gene3D" id="3.30.470.20">
    <property type="entry name" value="ATP-grasp fold, B domain"/>
    <property type="match status" value="1"/>
</dbReference>
<dbReference type="FunFam" id="3.30.470.20:FF:000002">
    <property type="entry name" value="Succinate--CoA ligase [ADP-forming] subunit beta"/>
    <property type="match status" value="1"/>
</dbReference>
<evidence type="ECO:0000256" key="2">
    <source>
        <dbReference type="ARBA" id="ARBA00022532"/>
    </source>
</evidence>
<protein>
    <recommendedName>
        <fullName evidence="7">Succinate--CoA ligase [ADP-forming] subunit beta</fullName>
        <ecNumber evidence="7">6.2.1.5</ecNumber>
    </recommendedName>
    <alternativeName>
        <fullName evidence="7">Succinyl-CoA synthetase subunit beta</fullName>
        <shortName evidence="7">SCS-beta</shortName>
    </alternativeName>
</protein>
<gene>
    <name evidence="7 10" type="primary">sucC</name>
    <name evidence="10" type="ORF">HMJ29_13780</name>
</gene>
<comment type="catalytic activity">
    <reaction evidence="7">
        <text>GTP + succinate + CoA = succinyl-CoA + GDP + phosphate</text>
        <dbReference type="Rhea" id="RHEA:22120"/>
        <dbReference type="ChEBI" id="CHEBI:30031"/>
        <dbReference type="ChEBI" id="CHEBI:37565"/>
        <dbReference type="ChEBI" id="CHEBI:43474"/>
        <dbReference type="ChEBI" id="CHEBI:57287"/>
        <dbReference type="ChEBI" id="CHEBI:57292"/>
        <dbReference type="ChEBI" id="CHEBI:58189"/>
    </reaction>
</comment>
<dbReference type="GO" id="GO:0004775">
    <property type="term" value="F:succinate-CoA ligase (ADP-forming) activity"/>
    <property type="evidence" value="ECO:0007669"/>
    <property type="project" value="UniProtKB-UniRule"/>
</dbReference>
<comment type="function">
    <text evidence="7">Succinyl-CoA synthetase functions in the citric acid cycle (TCA), coupling the hydrolysis of succinyl-CoA to the synthesis of either ATP or GTP and thus represents the only step of substrate-level phosphorylation in the TCA. The beta subunit provides nucleotide specificity of the enzyme and binds the substrate succinate, while the binding sites for coenzyme A and phosphate are found in the alpha subunit.</text>
</comment>
<comment type="similarity">
    <text evidence="1 7">Belongs to the succinate/malate CoA ligase beta subunit family.</text>
</comment>
<dbReference type="PIRSF" id="PIRSF001554">
    <property type="entry name" value="SucCS_beta"/>
    <property type="match status" value="1"/>
</dbReference>
<feature type="binding site" evidence="7">
    <location>
        <position position="273"/>
    </location>
    <ligand>
        <name>substrate</name>
        <note>ligand shared with subunit alpha</note>
    </ligand>
</feature>
<dbReference type="PANTHER" id="PTHR11815">
    <property type="entry name" value="SUCCINYL-COA SYNTHETASE BETA CHAIN"/>
    <property type="match status" value="1"/>
</dbReference>
<dbReference type="UniPathway" id="UPA00223">
    <property type="reaction ID" value="UER00999"/>
</dbReference>
<dbReference type="AlphaFoldDB" id="A0A6M6BIT6"/>
<dbReference type="EC" id="6.2.1.5" evidence="7"/>
<evidence type="ECO:0000259" key="9">
    <source>
        <dbReference type="PROSITE" id="PS50975"/>
    </source>
</evidence>
<feature type="binding site" evidence="7">
    <location>
        <position position="222"/>
    </location>
    <ligand>
        <name>Mg(2+)</name>
        <dbReference type="ChEBI" id="CHEBI:18420"/>
    </ligand>
</feature>
<feature type="binding site" evidence="7">
    <location>
        <position position="50"/>
    </location>
    <ligand>
        <name>ATP</name>
        <dbReference type="ChEBI" id="CHEBI:30616"/>
    </ligand>
</feature>
<keyword evidence="3 7" id="KW-0436">Ligase</keyword>
<keyword evidence="2 7" id="KW-0816">Tricarboxylic acid cycle</keyword>
<evidence type="ECO:0000256" key="4">
    <source>
        <dbReference type="ARBA" id="ARBA00022723"/>
    </source>
</evidence>
<dbReference type="PROSITE" id="PS50975">
    <property type="entry name" value="ATP_GRASP"/>
    <property type="match status" value="1"/>
</dbReference>
<reference evidence="10 11" key="1">
    <citation type="submission" date="2020-05" db="EMBL/GenBank/DDBJ databases">
        <title>Complete genome sequence of Hymenobacter sp. TS19 in Coasted Sand Dune.</title>
        <authorList>
            <person name="Lee J.-H."/>
            <person name="Jung J.-H."/>
            <person name="Jeong S."/>
            <person name="Zhao L."/>
            <person name="Kim M.-K."/>
            <person name="Seo H.-S."/>
            <person name="Lim S."/>
        </authorList>
    </citation>
    <scope>NUCLEOTIDE SEQUENCE [LARGE SCALE GENOMIC DNA]</scope>
    <source>
        <strain evidence="10 11">TS19</strain>
    </source>
</reference>
<accession>A0A6M6BIT6</accession>
<dbReference type="GO" id="GO:0042709">
    <property type="term" value="C:succinate-CoA ligase complex"/>
    <property type="evidence" value="ECO:0007669"/>
    <property type="project" value="UniProtKB-ARBA"/>
</dbReference>
<evidence type="ECO:0000256" key="6">
    <source>
        <dbReference type="ARBA" id="ARBA00022842"/>
    </source>
</evidence>
<dbReference type="InterPro" id="IPR016102">
    <property type="entry name" value="Succinyl-CoA_synth-like"/>
</dbReference>
<comment type="cofactor">
    <cofactor evidence="7">
        <name>Mg(2+)</name>
        <dbReference type="ChEBI" id="CHEBI:18420"/>
    </cofactor>
    <text evidence="7">Binds 1 Mg(2+) ion per subunit.</text>
</comment>
<dbReference type="Proteomes" id="UP000501623">
    <property type="component" value="Chromosome"/>
</dbReference>
<dbReference type="Pfam" id="PF08442">
    <property type="entry name" value="ATP-grasp_2"/>
    <property type="match status" value="1"/>
</dbReference>
<dbReference type="RefSeq" id="WP_171592041.1">
    <property type="nucleotide sequence ID" value="NZ_CP053538.1"/>
</dbReference>
<dbReference type="InterPro" id="IPR013650">
    <property type="entry name" value="ATP-grasp_succ-CoA_synth-type"/>
</dbReference>
<dbReference type="GO" id="GO:0006099">
    <property type="term" value="P:tricarboxylic acid cycle"/>
    <property type="evidence" value="ECO:0007669"/>
    <property type="project" value="UniProtKB-UniRule"/>
</dbReference>
<evidence type="ECO:0000313" key="11">
    <source>
        <dbReference type="Proteomes" id="UP000501623"/>
    </source>
</evidence>
<dbReference type="NCBIfam" id="TIGR01016">
    <property type="entry name" value="sucCoAbeta"/>
    <property type="match status" value="1"/>
</dbReference>
<dbReference type="InterPro" id="IPR017866">
    <property type="entry name" value="Succ-CoA_synthase_bsu_CS"/>
</dbReference>
<dbReference type="Gene3D" id="3.40.50.261">
    <property type="entry name" value="Succinyl-CoA synthetase domains"/>
    <property type="match status" value="1"/>
</dbReference>
<feature type="binding site" evidence="7">
    <location>
        <begin position="57"/>
        <end position="59"/>
    </location>
    <ligand>
        <name>ATP</name>
        <dbReference type="ChEBI" id="CHEBI:30616"/>
    </ligand>
</feature>
<feature type="binding site" evidence="7">
    <location>
        <position position="116"/>
    </location>
    <ligand>
        <name>ATP</name>
        <dbReference type="ChEBI" id="CHEBI:30616"/>
    </ligand>
</feature>
<feature type="binding site" evidence="7">
    <location>
        <begin position="330"/>
        <end position="332"/>
    </location>
    <ligand>
        <name>substrate</name>
        <note>ligand shared with subunit alpha</note>
    </ligand>
</feature>
<dbReference type="InterPro" id="IPR013815">
    <property type="entry name" value="ATP_grasp_subdomain_1"/>
</dbReference>
<dbReference type="EMBL" id="CP053538">
    <property type="protein sequence ID" value="QJX47950.1"/>
    <property type="molecule type" value="Genomic_DNA"/>
</dbReference>
<keyword evidence="4 7" id="KW-0479">Metal-binding</keyword>
<dbReference type="GO" id="GO:0000287">
    <property type="term" value="F:magnesium ion binding"/>
    <property type="evidence" value="ECO:0007669"/>
    <property type="project" value="UniProtKB-UniRule"/>
</dbReference>
<dbReference type="HAMAP" id="MF_00558">
    <property type="entry name" value="Succ_CoA_beta"/>
    <property type="match status" value="1"/>
</dbReference>
<dbReference type="FunFam" id="3.30.1490.20:FF:000002">
    <property type="entry name" value="Succinate--CoA ligase [ADP-forming] subunit beta"/>
    <property type="match status" value="1"/>
</dbReference>
<dbReference type="InterPro" id="IPR005811">
    <property type="entry name" value="SUCC_ACL_C"/>
</dbReference>
<evidence type="ECO:0000256" key="7">
    <source>
        <dbReference type="HAMAP-Rule" id="MF_00558"/>
    </source>
</evidence>
<organism evidence="10 11">
    <name type="scientific">Hymenobacter taeanensis</name>
    <dbReference type="NCBI Taxonomy" id="2735321"/>
    <lineage>
        <taxon>Bacteria</taxon>
        <taxon>Pseudomonadati</taxon>
        <taxon>Bacteroidota</taxon>
        <taxon>Cytophagia</taxon>
        <taxon>Cytophagales</taxon>
        <taxon>Hymenobacteraceae</taxon>
        <taxon>Hymenobacter</taxon>
    </lineage>
</organism>
<dbReference type="KEGG" id="hts:HMJ29_13780"/>
<keyword evidence="11" id="KW-1185">Reference proteome</keyword>
<sequence>MNIHEYQGKDILKRYGVRVQEGIVADTAEEAVEAAKKLNAETGTSWYVIKAQIHAGGRGKGGGVKLAKNLEQVQEIAGQIIGMQLVTKQTGAEGRKVHKVLVAQDVYYPGESETKEYYMSVLLDRTTGQNVIIYTTEGGMDIEEVAESHPDKILKEHVDPRVGLRPFQAAKIAFNLGLTGAAQKEMVKFVMALYKAYDETDSSMFEINPVLKTSDNKILAVDAKVTLDENALYRHKDFVELRDTNEEDPLEVEASASNLNYVKLDGNVGCMVNGAGLAMATMDIIKLSGGEPANFLDVGGGANAQTVEAGFRIILKDPNVKAILINIFGGIVRCDRVANGVVEAYKNIGDIKVPIIVRLQGTNAEEGARIIDESGLKVFSAVLLKDAAQKVKEVLASQVA</sequence>
<comment type="subunit">
    <text evidence="7">Heterotetramer of two alpha and two beta subunits.</text>
</comment>
<dbReference type="InterPro" id="IPR005809">
    <property type="entry name" value="Succ_CoA_ligase-like_bsu"/>
</dbReference>
<proteinExistence type="inferred from homology"/>
<dbReference type="Pfam" id="PF00549">
    <property type="entry name" value="Ligase_CoA"/>
    <property type="match status" value="1"/>
</dbReference>
<feature type="binding site" evidence="7">
    <location>
        <position position="208"/>
    </location>
    <ligand>
        <name>Mg(2+)</name>
        <dbReference type="ChEBI" id="CHEBI:18420"/>
    </ligand>
</feature>
<dbReference type="GO" id="GO:0006104">
    <property type="term" value="P:succinyl-CoA metabolic process"/>
    <property type="evidence" value="ECO:0007669"/>
    <property type="project" value="TreeGrafter"/>
</dbReference>
<dbReference type="Gene3D" id="3.30.1490.20">
    <property type="entry name" value="ATP-grasp fold, A domain"/>
    <property type="match status" value="1"/>
</dbReference>
<dbReference type="GO" id="GO:0005524">
    <property type="term" value="F:ATP binding"/>
    <property type="evidence" value="ECO:0007669"/>
    <property type="project" value="UniProtKB-UniRule"/>
</dbReference>
<dbReference type="SUPFAM" id="SSF56059">
    <property type="entry name" value="Glutathione synthetase ATP-binding domain-like"/>
    <property type="match status" value="1"/>
</dbReference>
<dbReference type="NCBIfam" id="NF001913">
    <property type="entry name" value="PRK00696.1"/>
    <property type="match status" value="1"/>
</dbReference>
<comment type="caution">
    <text evidence="7">Lacks conserved residue(s) required for the propagation of feature annotation.</text>
</comment>
<dbReference type="PANTHER" id="PTHR11815:SF10">
    <property type="entry name" value="SUCCINATE--COA LIGASE [GDP-FORMING] SUBUNIT BETA, MITOCHONDRIAL"/>
    <property type="match status" value="1"/>
</dbReference>
<keyword evidence="7 8" id="KW-0067">ATP-binding</keyword>
<dbReference type="PROSITE" id="PS01217">
    <property type="entry name" value="SUCCINYL_COA_LIG_3"/>
    <property type="match status" value="1"/>
</dbReference>
<dbReference type="InterPro" id="IPR011761">
    <property type="entry name" value="ATP-grasp"/>
</dbReference>
<dbReference type="FunFam" id="3.40.50.261:FF:000001">
    <property type="entry name" value="Succinate--CoA ligase [ADP-forming] subunit beta"/>
    <property type="match status" value="1"/>
</dbReference>
<evidence type="ECO:0000313" key="10">
    <source>
        <dbReference type="EMBL" id="QJX47950.1"/>
    </source>
</evidence>
<comment type="pathway">
    <text evidence="7">Carbohydrate metabolism; tricarboxylic acid cycle; succinate from succinyl-CoA (ligase route): step 1/1.</text>
</comment>
<feature type="domain" description="ATP-grasp" evidence="9">
    <location>
        <begin position="9"/>
        <end position="258"/>
    </location>
</feature>
<evidence type="ECO:0000256" key="1">
    <source>
        <dbReference type="ARBA" id="ARBA00009182"/>
    </source>
</evidence>